<proteinExistence type="predicted"/>
<accession>A0ACC2I3P7</accession>
<gene>
    <name evidence="1" type="ORF">OPT61_g7196</name>
</gene>
<reference evidence="1" key="1">
    <citation type="submission" date="2022-11" db="EMBL/GenBank/DDBJ databases">
        <title>Genome Sequence of Boeremia exigua.</title>
        <authorList>
            <person name="Buettner E."/>
        </authorList>
    </citation>
    <scope>NUCLEOTIDE SEQUENCE</scope>
    <source>
        <strain evidence="1">CU02</strain>
    </source>
</reference>
<dbReference type="Proteomes" id="UP001153331">
    <property type="component" value="Unassembled WGS sequence"/>
</dbReference>
<organism evidence="1 2">
    <name type="scientific">Boeremia exigua</name>
    <dbReference type="NCBI Taxonomy" id="749465"/>
    <lineage>
        <taxon>Eukaryota</taxon>
        <taxon>Fungi</taxon>
        <taxon>Dikarya</taxon>
        <taxon>Ascomycota</taxon>
        <taxon>Pezizomycotina</taxon>
        <taxon>Dothideomycetes</taxon>
        <taxon>Pleosporomycetidae</taxon>
        <taxon>Pleosporales</taxon>
        <taxon>Pleosporineae</taxon>
        <taxon>Didymellaceae</taxon>
        <taxon>Boeremia</taxon>
    </lineage>
</organism>
<keyword evidence="2" id="KW-1185">Reference proteome</keyword>
<sequence>MPDIDCIREAIAAYPEVKVGFTIYRLTYADDASWARYMEHLNTRVRLNLEEQGDGDVFPHIDWDIQEDPDLQDADEETVRERFNSYVAHHPDRRFGGPRFEACVAVAHDDVNAVLDGPRPEVLSVDDTGCITLISLREEDGTQGVAYPLLFPRVYSLIDGLGWDHIYDLDGDIFAQ</sequence>
<name>A0ACC2I3P7_9PLEO</name>
<comment type="caution">
    <text evidence="1">The sequence shown here is derived from an EMBL/GenBank/DDBJ whole genome shotgun (WGS) entry which is preliminary data.</text>
</comment>
<evidence type="ECO:0000313" key="1">
    <source>
        <dbReference type="EMBL" id="KAJ8109800.1"/>
    </source>
</evidence>
<evidence type="ECO:0000313" key="2">
    <source>
        <dbReference type="Proteomes" id="UP001153331"/>
    </source>
</evidence>
<dbReference type="EMBL" id="JAPHNI010000570">
    <property type="protein sequence ID" value="KAJ8109800.1"/>
    <property type="molecule type" value="Genomic_DNA"/>
</dbReference>
<protein>
    <submittedName>
        <fullName evidence="1">Uncharacterized protein</fullName>
    </submittedName>
</protein>